<proteinExistence type="predicted"/>
<accession>A0A8J8FCG3</accession>
<keyword evidence="1" id="KW-0472">Membrane</keyword>
<protein>
    <submittedName>
        <fullName evidence="2">Uncharacterized protein</fullName>
    </submittedName>
</protein>
<dbReference type="RefSeq" id="WP_171605739.1">
    <property type="nucleotide sequence ID" value="NZ_WHPF01000001.1"/>
</dbReference>
<feature type="transmembrane region" description="Helical" evidence="1">
    <location>
        <begin position="5"/>
        <end position="23"/>
    </location>
</feature>
<organism evidence="2 3">
    <name type="scientific">Limnovirga soli</name>
    <dbReference type="NCBI Taxonomy" id="2656915"/>
    <lineage>
        <taxon>Bacteria</taxon>
        <taxon>Pseudomonadati</taxon>
        <taxon>Bacteroidota</taxon>
        <taxon>Chitinophagia</taxon>
        <taxon>Chitinophagales</taxon>
        <taxon>Chitinophagaceae</taxon>
        <taxon>Limnovirga</taxon>
    </lineage>
</organism>
<comment type="caution">
    <text evidence="2">The sequence shown here is derived from an EMBL/GenBank/DDBJ whole genome shotgun (WGS) entry which is preliminary data.</text>
</comment>
<dbReference type="AlphaFoldDB" id="A0A8J8FCG3"/>
<keyword evidence="1" id="KW-1133">Transmembrane helix</keyword>
<name>A0A8J8FCG3_9BACT</name>
<evidence type="ECO:0000313" key="3">
    <source>
        <dbReference type="Proteomes" id="UP000598971"/>
    </source>
</evidence>
<sequence>MKKQLIILIIYLGILMSTTFVDIPYSNSIVIVLTVLFFGYLIYEFNNIANTKIEGDLILRRQTKMVRPLFILLALIPSVSYFINNRINFLQILLFWSVVIFDIVISIFTKRLKPIGMVIKEKKLILNDFRNTNRNLSQLKSMKLNGLTDEIEMTFVNEKRLYINRSEYLAIDIESLISICIDASQEQLSISDNLKNGNNGR</sequence>
<feature type="transmembrane region" description="Helical" evidence="1">
    <location>
        <begin position="89"/>
        <end position="108"/>
    </location>
</feature>
<dbReference type="EMBL" id="WHPF01000001">
    <property type="protein sequence ID" value="NNV53819.1"/>
    <property type="molecule type" value="Genomic_DNA"/>
</dbReference>
<feature type="transmembrane region" description="Helical" evidence="1">
    <location>
        <begin position="66"/>
        <end position="83"/>
    </location>
</feature>
<feature type="transmembrane region" description="Helical" evidence="1">
    <location>
        <begin position="29"/>
        <end position="45"/>
    </location>
</feature>
<evidence type="ECO:0000313" key="2">
    <source>
        <dbReference type="EMBL" id="NNV53819.1"/>
    </source>
</evidence>
<dbReference type="Proteomes" id="UP000598971">
    <property type="component" value="Unassembled WGS sequence"/>
</dbReference>
<gene>
    <name evidence="2" type="ORF">GD597_00005</name>
</gene>
<evidence type="ECO:0000256" key="1">
    <source>
        <dbReference type="SAM" id="Phobius"/>
    </source>
</evidence>
<reference evidence="2" key="1">
    <citation type="submission" date="2019-10" db="EMBL/GenBank/DDBJ databases">
        <title>Draft genome sequence of Panacibacter sp. KCS-6.</title>
        <authorList>
            <person name="Yim K.J."/>
        </authorList>
    </citation>
    <scope>NUCLEOTIDE SEQUENCE</scope>
    <source>
        <strain evidence="2">KCS-6</strain>
    </source>
</reference>
<keyword evidence="1" id="KW-0812">Transmembrane</keyword>
<keyword evidence="3" id="KW-1185">Reference proteome</keyword>